<proteinExistence type="predicted"/>
<feature type="signal peptide" evidence="1">
    <location>
        <begin position="1"/>
        <end position="24"/>
    </location>
</feature>
<evidence type="ECO:0000313" key="3">
    <source>
        <dbReference type="Proteomes" id="UP000654075"/>
    </source>
</evidence>
<sequence length="410" mass="45780">MTCLRLWCSRVLLVLPLWLEVAETGSSIDCTLGYPEEWPADKQYHCCYNPPRICAPYTHGCNAPCLYQNISATCRVRMHFKKKFAFSKERHEICLKAFYMVRDECPVCHKCTALDAGCSSHDRDCSGDPEKDKWSDETKEFCCLKQGIACPASPTTTQVPLVPYDCFNNLWYGAPTWSSAQKHWCCEHQKQGCEGVATKDPPDQRTSIPDADFQVFLDAIAKAGPSFSQGKYGDLPSKVTGGQEAEAEPYGKRHFDVTGGLQHPESYDCIAGQANWHLGWSEEKKKWCCARENVGCETQEKGSHDSHDYFDCEADVANWRNAWAPQQQTWCCRRVGVGCPTDEDNGGLEGMGGLEEMGGLEDTGHSRFDEAKDQGPGEDNFFFDCSKGYASTWSTQKRSVCCLAANANCD</sequence>
<evidence type="ECO:0008006" key="4">
    <source>
        <dbReference type="Google" id="ProtNLM"/>
    </source>
</evidence>
<reference evidence="2" key="1">
    <citation type="submission" date="2021-02" db="EMBL/GenBank/DDBJ databases">
        <authorList>
            <person name="Dougan E. K."/>
            <person name="Rhodes N."/>
            <person name="Thang M."/>
            <person name="Chan C."/>
        </authorList>
    </citation>
    <scope>NUCLEOTIDE SEQUENCE</scope>
</reference>
<keyword evidence="3" id="KW-1185">Reference proteome</keyword>
<name>A0A813GTZ1_POLGL</name>
<evidence type="ECO:0000313" key="2">
    <source>
        <dbReference type="EMBL" id="CAE8626387.1"/>
    </source>
</evidence>
<organism evidence="2 3">
    <name type="scientific">Polarella glacialis</name>
    <name type="common">Dinoflagellate</name>
    <dbReference type="NCBI Taxonomy" id="89957"/>
    <lineage>
        <taxon>Eukaryota</taxon>
        <taxon>Sar</taxon>
        <taxon>Alveolata</taxon>
        <taxon>Dinophyceae</taxon>
        <taxon>Suessiales</taxon>
        <taxon>Suessiaceae</taxon>
        <taxon>Polarella</taxon>
    </lineage>
</organism>
<dbReference type="Proteomes" id="UP000654075">
    <property type="component" value="Unassembled WGS sequence"/>
</dbReference>
<protein>
    <recommendedName>
        <fullName evidence="4">Cellulase</fullName>
    </recommendedName>
</protein>
<gene>
    <name evidence="2" type="ORF">PGLA1383_LOCUS43319</name>
</gene>
<dbReference type="OMA" id="KERHEIC"/>
<feature type="chain" id="PRO_5032746773" description="Cellulase" evidence="1">
    <location>
        <begin position="25"/>
        <end position="410"/>
    </location>
</feature>
<dbReference type="AlphaFoldDB" id="A0A813GTZ1"/>
<keyword evidence="1" id="KW-0732">Signal</keyword>
<accession>A0A813GTZ1</accession>
<dbReference type="EMBL" id="CAJNNV010028963">
    <property type="protein sequence ID" value="CAE8626387.1"/>
    <property type="molecule type" value="Genomic_DNA"/>
</dbReference>
<comment type="caution">
    <text evidence="2">The sequence shown here is derived from an EMBL/GenBank/DDBJ whole genome shotgun (WGS) entry which is preliminary data.</text>
</comment>
<evidence type="ECO:0000256" key="1">
    <source>
        <dbReference type="SAM" id="SignalP"/>
    </source>
</evidence>